<dbReference type="SUPFAM" id="SSF81891">
    <property type="entry name" value="Poly A polymerase C-terminal region-like"/>
    <property type="match status" value="1"/>
</dbReference>
<dbReference type="GO" id="GO:0004810">
    <property type="term" value="F:CCA tRNA nucleotidyltransferase activity"/>
    <property type="evidence" value="ECO:0007669"/>
    <property type="project" value="UniProtKB-UniRule"/>
</dbReference>
<evidence type="ECO:0000256" key="2">
    <source>
        <dbReference type="ARBA" id="ARBA00022679"/>
    </source>
</evidence>
<feature type="domain" description="tRNA nucleotidyltransferase/poly(A) polymerase RNA and SrmB- binding" evidence="13">
    <location>
        <begin position="155"/>
        <end position="218"/>
    </location>
</feature>
<keyword evidence="8 11" id="KW-0067">ATP-binding</keyword>
<feature type="binding site" evidence="11">
    <location>
        <position position="97"/>
    </location>
    <ligand>
        <name>CTP</name>
        <dbReference type="ChEBI" id="CHEBI:37563"/>
    </ligand>
</feature>
<dbReference type="GO" id="GO:0160016">
    <property type="term" value="F:CCACCA tRNA nucleotidyltransferase activity"/>
    <property type="evidence" value="ECO:0007669"/>
    <property type="project" value="RHEA"/>
</dbReference>
<evidence type="ECO:0000259" key="12">
    <source>
        <dbReference type="Pfam" id="PF01743"/>
    </source>
</evidence>
<dbReference type="InterPro" id="IPR043519">
    <property type="entry name" value="NT_sf"/>
</dbReference>
<organism evidence="14 15">
    <name type="scientific">Avibacterium paragallinarum</name>
    <name type="common">Haemophilus gallinarum</name>
    <dbReference type="NCBI Taxonomy" id="728"/>
    <lineage>
        <taxon>Bacteria</taxon>
        <taxon>Pseudomonadati</taxon>
        <taxon>Pseudomonadota</taxon>
        <taxon>Gammaproteobacteria</taxon>
        <taxon>Pasteurellales</taxon>
        <taxon>Pasteurellaceae</taxon>
        <taxon>Avibacterium</taxon>
    </lineage>
</organism>
<evidence type="ECO:0000256" key="6">
    <source>
        <dbReference type="ARBA" id="ARBA00022741"/>
    </source>
</evidence>
<dbReference type="NCBIfam" id="NF008137">
    <property type="entry name" value="PRK10885.1"/>
    <property type="match status" value="1"/>
</dbReference>
<feature type="binding site" evidence="11">
    <location>
        <position position="143"/>
    </location>
    <ligand>
        <name>ATP</name>
        <dbReference type="ChEBI" id="CHEBI:30616"/>
    </ligand>
</feature>
<dbReference type="EC" id="2.7.7.72" evidence="11"/>
<protein>
    <recommendedName>
        <fullName evidence="11">CCA-adding enzyme</fullName>
        <ecNumber evidence="11">2.7.7.72</ecNumber>
    </recommendedName>
    <alternativeName>
        <fullName evidence="11">CCA tRNA nucleotidyltransferase</fullName>
    </alternativeName>
    <alternativeName>
        <fullName evidence="11">tRNA CCA-pyrophosphorylase</fullName>
    </alternativeName>
    <alternativeName>
        <fullName evidence="11">tRNA adenylyl-/cytidylyl- transferase</fullName>
    </alternativeName>
    <alternativeName>
        <fullName evidence="11">tRNA nucleotidyltransferase</fullName>
    </alternativeName>
    <alternativeName>
        <fullName evidence="11">tRNA-NT</fullName>
    </alternativeName>
</protein>
<feature type="binding site" evidence="11">
    <location>
        <position position="29"/>
    </location>
    <ligand>
        <name>Mg(2+)</name>
        <dbReference type="ChEBI" id="CHEBI:18420"/>
    </ligand>
</feature>
<dbReference type="CDD" id="cd05398">
    <property type="entry name" value="NT_ClassII-CCAase"/>
    <property type="match status" value="1"/>
</dbReference>
<feature type="domain" description="Poly A polymerase head" evidence="12">
    <location>
        <begin position="9"/>
        <end position="128"/>
    </location>
</feature>
<dbReference type="InterPro" id="IPR032828">
    <property type="entry name" value="PolyA_RNA-bd"/>
</dbReference>
<comment type="miscellaneous">
    <text evidence="11">A single active site specifically recognizes both ATP and CTP and is responsible for their addition.</text>
</comment>
<evidence type="ECO:0000256" key="9">
    <source>
        <dbReference type="ARBA" id="ARBA00022842"/>
    </source>
</evidence>
<feature type="binding site" evidence="11">
    <location>
        <position position="14"/>
    </location>
    <ligand>
        <name>ATP</name>
        <dbReference type="ChEBI" id="CHEBI:30616"/>
    </ligand>
</feature>
<dbReference type="GO" id="GO:0005524">
    <property type="term" value="F:ATP binding"/>
    <property type="evidence" value="ECO:0007669"/>
    <property type="project" value="UniProtKB-UniRule"/>
</dbReference>
<dbReference type="PIRSF" id="PIRSF000813">
    <property type="entry name" value="CCA_bact"/>
    <property type="match status" value="1"/>
</dbReference>
<name>A0A377IA00_AVIPA</name>
<comment type="catalytic activity">
    <reaction evidence="11">
        <text>a tRNA precursor + 2 CTP + ATP = a tRNA with a 3' CCA end + 3 diphosphate</text>
        <dbReference type="Rhea" id="RHEA:14433"/>
        <dbReference type="Rhea" id="RHEA-COMP:10465"/>
        <dbReference type="Rhea" id="RHEA-COMP:10468"/>
        <dbReference type="ChEBI" id="CHEBI:30616"/>
        <dbReference type="ChEBI" id="CHEBI:33019"/>
        <dbReference type="ChEBI" id="CHEBI:37563"/>
        <dbReference type="ChEBI" id="CHEBI:74896"/>
        <dbReference type="ChEBI" id="CHEBI:83071"/>
        <dbReference type="EC" id="2.7.7.72"/>
    </reaction>
</comment>
<feature type="binding site" evidence="11">
    <location>
        <position position="17"/>
    </location>
    <ligand>
        <name>ATP</name>
        <dbReference type="ChEBI" id="CHEBI:30616"/>
    </ligand>
</feature>
<keyword evidence="10 11" id="KW-0694">RNA-binding</keyword>
<dbReference type="AlphaFoldDB" id="A0A377IA00"/>
<evidence type="ECO:0000256" key="3">
    <source>
        <dbReference type="ARBA" id="ARBA00022694"/>
    </source>
</evidence>
<dbReference type="Pfam" id="PF01743">
    <property type="entry name" value="PolyA_pol"/>
    <property type="match status" value="1"/>
</dbReference>
<dbReference type="InterPro" id="IPR012006">
    <property type="entry name" value="CCA_bact"/>
</dbReference>
<feature type="binding site" evidence="11">
    <location>
        <position position="17"/>
    </location>
    <ligand>
        <name>CTP</name>
        <dbReference type="ChEBI" id="CHEBI:37563"/>
    </ligand>
</feature>
<dbReference type="GO" id="GO:0001680">
    <property type="term" value="P:tRNA 3'-terminal CCA addition"/>
    <property type="evidence" value="ECO:0007669"/>
    <property type="project" value="UniProtKB-UniRule"/>
</dbReference>
<evidence type="ECO:0000256" key="4">
    <source>
        <dbReference type="ARBA" id="ARBA00022695"/>
    </source>
</evidence>
<accession>A0A377IA00</accession>
<comment type="catalytic activity">
    <reaction evidence="11">
        <text>a tRNA with a 3' CCA end + 2 CTP + ATP = a tRNA with a 3' CCACCA end + 3 diphosphate</text>
        <dbReference type="Rhea" id="RHEA:76235"/>
        <dbReference type="Rhea" id="RHEA-COMP:10468"/>
        <dbReference type="Rhea" id="RHEA-COMP:18655"/>
        <dbReference type="ChEBI" id="CHEBI:30616"/>
        <dbReference type="ChEBI" id="CHEBI:33019"/>
        <dbReference type="ChEBI" id="CHEBI:37563"/>
        <dbReference type="ChEBI" id="CHEBI:83071"/>
        <dbReference type="ChEBI" id="CHEBI:195187"/>
    </reaction>
</comment>
<dbReference type="Proteomes" id="UP000254465">
    <property type="component" value="Unassembled WGS sequence"/>
</dbReference>
<comment type="cofactor">
    <cofactor evidence="1 11">
        <name>Mg(2+)</name>
        <dbReference type="ChEBI" id="CHEBI:18420"/>
    </cofactor>
</comment>
<dbReference type="InterPro" id="IPR050124">
    <property type="entry name" value="tRNA_CCA-adding_enzyme"/>
</dbReference>
<evidence type="ECO:0000259" key="13">
    <source>
        <dbReference type="Pfam" id="PF12627"/>
    </source>
</evidence>
<evidence type="ECO:0000256" key="11">
    <source>
        <dbReference type="HAMAP-Rule" id="MF_01262"/>
    </source>
</evidence>
<dbReference type="HAMAP" id="MF_01262">
    <property type="entry name" value="CCA_bact_type2"/>
    <property type="match status" value="1"/>
</dbReference>
<evidence type="ECO:0000256" key="10">
    <source>
        <dbReference type="ARBA" id="ARBA00022884"/>
    </source>
</evidence>
<dbReference type="PANTHER" id="PTHR47545:SF1">
    <property type="entry name" value="MULTIFUNCTIONAL CCA PROTEIN"/>
    <property type="match status" value="1"/>
</dbReference>
<dbReference type="GO" id="GO:0000287">
    <property type="term" value="F:magnesium ion binding"/>
    <property type="evidence" value="ECO:0007669"/>
    <property type="project" value="UniProtKB-UniRule"/>
</dbReference>
<feature type="binding site" evidence="11">
    <location>
        <position position="97"/>
    </location>
    <ligand>
        <name>ATP</name>
        <dbReference type="ChEBI" id="CHEBI:30616"/>
    </ligand>
</feature>
<keyword evidence="7 11" id="KW-0692">RNA repair</keyword>
<keyword evidence="2 11" id="KW-0808">Transferase</keyword>
<reference evidence="14 15" key="1">
    <citation type="submission" date="2018-06" db="EMBL/GenBank/DDBJ databases">
        <authorList>
            <consortium name="Pathogen Informatics"/>
            <person name="Doyle S."/>
        </authorList>
    </citation>
    <scope>NUCLEOTIDE SEQUENCE [LARGE SCALE GENOMIC DNA]</scope>
    <source>
        <strain evidence="14 15">NCTC11296</strain>
    </source>
</reference>
<dbReference type="InterPro" id="IPR002646">
    <property type="entry name" value="PolA_pol_head_dom"/>
</dbReference>
<comment type="similarity">
    <text evidence="11">Belongs to the tRNA nucleotidyltransferase/poly(A) polymerase family. Bacterial CCA-adding enzyme type 2 subfamily.</text>
</comment>
<keyword evidence="6 11" id="KW-0547">Nucleotide-binding</keyword>
<evidence type="ECO:0000256" key="5">
    <source>
        <dbReference type="ARBA" id="ARBA00022723"/>
    </source>
</evidence>
<sequence length="425" mass="49315">MGLIYIMQVYLVGGAVRDQLLNIEVKDRDWVVVGATPQQLLQKGYIQVGKTFPVFIDPQYKEEYALARTEKKSGTGYTGFICNFDPTVTLEQDLIRRDLTINAIAQDQQGNLYDPYGGIKDLNLGILRHISSSFIEDPLRVLRVARFAARYFYLNFKIAPETIELMTQIALQGELQHLSAERIWLETEKALQTQNPEIYFEILYKIGALKQLLPKLSNLCVFSSHNLSDSHSRMNSFSRIMLALQNATKLTGNYSSQSKNAIRFSAICCALKDILTFKDNNYYESEEKGNILIKSLCETLKIPHYIKDLACLSCKYYNLINKVFQLNPEEVLRLFSELDCWRRPERFKELLLVCTANQKGLEGKKMYYPQADFIFQLYQSTLEINIKKIIADGFQKEEIKKELTRQRLYMVQQTYKNFLHNRNMN</sequence>
<evidence type="ECO:0000256" key="8">
    <source>
        <dbReference type="ARBA" id="ARBA00022840"/>
    </source>
</evidence>
<keyword evidence="5 11" id="KW-0479">Metal-binding</keyword>
<comment type="function">
    <text evidence="11">Catalyzes the addition and repair of the essential 3'-terminal CCA sequence in tRNAs without using a nucleic acid template. Adds these three nucleotides in the order of C, C, and A to the tRNA nucleotide-73, using CTP and ATP as substrates and producing inorganic pyrophosphate. tRNA 3'-terminal CCA addition is required both for tRNA processing and repair. Also involved in tRNA surveillance by mediating tandem CCA addition to generate a CCACCA at the 3' terminus of unstable tRNAs. While stable tRNAs receive only 3'-terminal CCA, unstable tRNAs are marked with CCACCA and rapidly degraded.</text>
</comment>
<keyword evidence="9 11" id="KW-0460">Magnesium</keyword>
<evidence type="ECO:0000256" key="7">
    <source>
        <dbReference type="ARBA" id="ARBA00022800"/>
    </source>
</evidence>
<feature type="binding site" evidence="11">
    <location>
        <position position="146"/>
    </location>
    <ligand>
        <name>ATP</name>
        <dbReference type="ChEBI" id="CHEBI:30616"/>
    </ligand>
</feature>
<dbReference type="Gene3D" id="3.30.460.10">
    <property type="entry name" value="Beta Polymerase, domain 2"/>
    <property type="match status" value="1"/>
</dbReference>
<keyword evidence="4 11" id="KW-0548">Nucleotidyltransferase</keyword>
<evidence type="ECO:0000313" key="15">
    <source>
        <dbReference type="Proteomes" id="UP000254465"/>
    </source>
</evidence>
<proteinExistence type="inferred from homology"/>
<dbReference type="Gene3D" id="1.10.3090.10">
    <property type="entry name" value="cca-adding enzyme, domain 2"/>
    <property type="match status" value="1"/>
</dbReference>
<dbReference type="GO" id="GO:0042245">
    <property type="term" value="P:RNA repair"/>
    <property type="evidence" value="ECO:0007669"/>
    <property type="project" value="UniProtKB-KW"/>
</dbReference>
<dbReference type="EMBL" id="UGHK01000002">
    <property type="protein sequence ID" value="STO71592.1"/>
    <property type="molecule type" value="Genomic_DNA"/>
</dbReference>
<evidence type="ECO:0000313" key="14">
    <source>
        <dbReference type="EMBL" id="STO71592.1"/>
    </source>
</evidence>
<dbReference type="Pfam" id="PF12627">
    <property type="entry name" value="PolyA_pol_RNAbd"/>
    <property type="match status" value="1"/>
</dbReference>
<feature type="binding site" evidence="11">
    <location>
        <position position="27"/>
    </location>
    <ligand>
        <name>Mg(2+)</name>
        <dbReference type="ChEBI" id="CHEBI:18420"/>
    </ligand>
</feature>
<dbReference type="SUPFAM" id="SSF81301">
    <property type="entry name" value="Nucleotidyltransferase"/>
    <property type="match status" value="1"/>
</dbReference>
<keyword evidence="3 11" id="KW-0819">tRNA processing</keyword>
<feature type="binding site" evidence="11">
    <location>
        <position position="143"/>
    </location>
    <ligand>
        <name>CTP</name>
        <dbReference type="ChEBI" id="CHEBI:37563"/>
    </ligand>
</feature>
<feature type="binding site" evidence="11">
    <location>
        <position position="14"/>
    </location>
    <ligand>
        <name>CTP</name>
        <dbReference type="ChEBI" id="CHEBI:37563"/>
    </ligand>
</feature>
<evidence type="ECO:0000256" key="1">
    <source>
        <dbReference type="ARBA" id="ARBA00001946"/>
    </source>
</evidence>
<dbReference type="GO" id="GO:0000049">
    <property type="term" value="F:tRNA binding"/>
    <property type="evidence" value="ECO:0007669"/>
    <property type="project" value="UniProtKB-UniRule"/>
</dbReference>
<dbReference type="PANTHER" id="PTHR47545">
    <property type="entry name" value="MULTIFUNCTIONAL CCA PROTEIN"/>
    <property type="match status" value="1"/>
</dbReference>
<gene>
    <name evidence="11 14" type="primary">cca</name>
    <name evidence="14" type="ORF">NCTC11296_01497</name>
</gene>
<feature type="binding site" evidence="11">
    <location>
        <position position="146"/>
    </location>
    <ligand>
        <name>CTP</name>
        <dbReference type="ChEBI" id="CHEBI:37563"/>
    </ligand>
</feature>